<evidence type="ECO:0000259" key="3">
    <source>
        <dbReference type="PROSITE" id="PS50103"/>
    </source>
</evidence>
<dbReference type="Gene3D" id="3.30.70.270">
    <property type="match status" value="1"/>
</dbReference>
<dbReference type="EMBL" id="JANPWB010000010">
    <property type="protein sequence ID" value="KAJ1146364.1"/>
    <property type="molecule type" value="Genomic_DNA"/>
</dbReference>
<gene>
    <name evidence="4" type="ORF">NDU88_012641</name>
</gene>
<evidence type="ECO:0000256" key="2">
    <source>
        <dbReference type="SAM" id="MobiDB-lite"/>
    </source>
</evidence>
<feature type="region of interest" description="Disordered" evidence="2">
    <location>
        <begin position="139"/>
        <end position="189"/>
    </location>
</feature>
<evidence type="ECO:0000313" key="4">
    <source>
        <dbReference type="EMBL" id="KAJ1146364.1"/>
    </source>
</evidence>
<comment type="caution">
    <text evidence="4">The sequence shown here is derived from an EMBL/GenBank/DDBJ whole genome shotgun (WGS) entry which is preliminary data.</text>
</comment>
<dbReference type="InterPro" id="IPR052055">
    <property type="entry name" value="Hepadnavirus_pol/RT"/>
</dbReference>
<keyword evidence="5" id="KW-1185">Reference proteome</keyword>
<dbReference type="InterPro" id="IPR043502">
    <property type="entry name" value="DNA/RNA_pol_sf"/>
</dbReference>
<feature type="region of interest" description="Disordered" evidence="2">
    <location>
        <begin position="50"/>
        <end position="119"/>
    </location>
</feature>
<keyword evidence="1" id="KW-0862">Zinc</keyword>
<dbReference type="GO" id="GO:0008270">
    <property type="term" value="F:zinc ion binding"/>
    <property type="evidence" value="ECO:0007669"/>
    <property type="project" value="UniProtKB-KW"/>
</dbReference>
<evidence type="ECO:0000313" key="5">
    <source>
        <dbReference type="Proteomes" id="UP001066276"/>
    </source>
</evidence>
<protein>
    <recommendedName>
        <fullName evidence="3">C3H1-type domain-containing protein</fullName>
    </recommendedName>
</protein>
<keyword evidence="1" id="KW-0863">Zinc-finger</keyword>
<dbReference type="InterPro" id="IPR000571">
    <property type="entry name" value="Znf_CCCH"/>
</dbReference>
<name>A0AAV7R2I3_PLEWA</name>
<feature type="domain" description="C3H1-type" evidence="3">
    <location>
        <begin position="273"/>
        <end position="300"/>
    </location>
</feature>
<dbReference type="AlphaFoldDB" id="A0AAV7R2I3"/>
<dbReference type="PROSITE" id="PS50103">
    <property type="entry name" value="ZF_C3H1"/>
    <property type="match status" value="1"/>
</dbReference>
<dbReference type="Proteomes" id="UP001066276">
    <property type="component" value="Chromosome 6"/>
</dbReference>
<proteinExistence type="predicted"/>
<feature type="zinc finger region" description="C3H1-type" evidence="1">
    <location>
        <begin position="273"/>
        <end position="300"/>
    </location>
</feature>
<organism evidence="4 5">
    <name type="scientific">Pleurodeles waltl</name>
    <name type="common">Iberian ribbed newt</name>
    <dbReference type="NCBI Taxonomy" id="8319"/>
    <lineage>
        <taxon>Eukaryota</taxon>
        <taxon>Metazoa</taxon>
        <taxon>Chordata</taxon>
        <taxon>Craniata</taxon>
        <taxon>Vertebrata</taxon>
        <taxon>Euteleostomi</taxon>
        <taxon>Amphibia</taxon>
        <taxon>Batrachia</taxon>
        <taxon>Caudata</taxon>
        <taxon>Salamandroidea</taxon>
        <taxon>Salamandridae</taxon>
        <taxon>Pleurodelinae</taxon>
        <taxon>Pleurodeles</taxon>
    </lineage>
</organism>
<dbReference type="Gene3D" id="3.10.10.10">
    <property type="entry name" value="HIV Type 1 Reverse Transcriptase, subunit A, domain 1"/>
    <property type="match status" value="1"/>
</dbReference>
<reference evidence="4" key="1">
    <citation type="journal article" date="2022" name="bioRxiv">
        <title>Sequencing and chromosome-scale assembly of the giantPleurodeles waltlgenome.</title>
        <authorList>
            <person name="Brown T."/>
            <person name="Elewa A."/>
            <person name="Iarovenko S."/>
            <person name="Subramanian E."/>
            <person name="Araus A.J."/>
            <person name="Petzold A."/>
            <person name="Susuki M."/>
            <person name="Suzuki K.-i.T."/>
            <person name="Hayashi T."/>
            <person name="Toyoda A."/>
            <person name="Oliveira C."/>
            <person name="Osipova E."/>
            <person name="Leigh N.D."/>
            <person name="Simon A."/>
            <person name="Yun M.H."/>
        </authorList>
    </citation>
    <scope>NUCLEOTIDE SEQUENCE</scope>
    <source>
        <strain evidence="4">20211129_DDA</strain>
        <tissue evidence="4">Liver</tissue>
    </source>
</reference>
<accession>A0AAV7R2I3</accession>
<sequence>MEEVNVEDQQDDLERMLAQMRTEALKRGKDWLRKKMDDAAPEGGVLLTVDQHAFMGGDNGDLQSDREQTRKPNKQQKSMGKPAKKPTKTTRAPDRDTASPPDPETPESSSSHKSTDGEHISTIIKECLKPITPLLLKSGSAGSGPDYTGKVKSQENHSKGEGSGAHAQGSDRASPGDPMPASGMPSREIEPGNAWLEYDKSFRLKLQAHPEMEWNEEDVSSYIQKMMVAKEVRSWAGRLEQPFRNSHFKKKYEKHKSFHRHKPWTSSKGSGDKGVPSICWKYETDECTWGHSCKFRHGCSSCGGGITQPQHAGETDRDPTRKRRRRNIDNSRPVQVRVTSWKKYALARSPIKLPIMRKLANEYHNKKDADLLVNGFEDDFPIPVEGTIIGGNGSNLKSAREHPEVVQQKINKELRLGRVEGPLPLPLPQDLIISPQGVVPKRVAGQYRLIHHLSFPEGTSVNDNIPPEACSVGYATVDDAIDMIKATGRGALLAKDEVESAFRLLPVHPDSFYLLGFQHNNDVYIDKAMPVGCSIACAYYGQFSTFLEWALHKRHPVGGKMHYLDDFLFVGKPDTDECANLLMAFQKLAEEIGVPLAMDKTVGPSTSLVFLGIKLDIIAGTSKIPGNKRCKLQVLLLDNEGPDSEGQCERSCRRSTGAPHSPQLSGCIDSCRGFNASSGCLGDPADPCRPLGAKRCWRYSSQNLKIRANGKNAVGANLPQARHRPNCSRGPPLRLIPAVHRMQAVFAPDAVIARFASQT</sequence>
<dbReference type="InterPro" id="IPR043128">
    <property type="entry name" value="Rev_trsase/Diguanyl_cyclase"/>
</dbReference>
<feature type="region of interest" description="Disordered" evidence="2">
    <location>
        <begin position="304"/>
        <end position="333"/>
    </location>
</feature>
<keyword evidence="1" id="KW-0479">Metal-binding</keyword>
<evidence type="ECO:0000256" key="1">
    <source>
        <dbReference type="PROSITE-ProRule" id="PRU00723"/>
    </source>
</evidence>
<dbReference type="PANTHER" id="PTHR33050">
    <property type="entry name" value="REVERSE TRANSCRIPTASE DOMAIN-CONTAINING PROTEIN"/>
    <property type="match status" value="1"/>
</dbReference>
<dbReference type="PANTHER" id="PTHR33050:SF8">
    <property type="entry name" value="REVERSE TRANSCRIPTASE DOMAIN-CONTAINING PROTEIN"/>
    <property type="match status" value="1"/>
</dbReference>
<dbReference type="SUPFAM" id="SSF56672">
    <property type="entry name" value="DNA/RNA polymerases"/>
    <property type="match status" value="1"/>
</dbReference>